<keyword evidence="3" id="KW-1185">Reference proteome</keyword>
<keyword evidence="1" id="KW-0812">Transmembrane</keyword>
<sequence length="113" mass="12453">MSLYPASAYHLALVLLDSHKGSCTTAKRSCTPFIPQEKAMWMRLKVATVAFFAFFLAFVTLADGMKLNVDATTDCDCKVKVGNTTLGNTYNDREVAEVIKRGQDLEKRGQTIG</sequence>
<dbReference type="GeneID" id="59381558"/>
<reference evidence="2" key="1">
    <citation type="submission" date="2019-07" db="EMBL/GenBank/DDBJ databases">
        <authorList>
            <person name="Palmer J.M."/>
        </authorList>
    </citation>
    <scope>NUCLEOTIDE SEQUENCE</scope>
    <source>
        <strain evidence="2">PC9</strain>
    </source>
</reference>
<keyword evidence="1" id="KW-1133">Transmembrane helix</keyword>
<feature type="transmembrane region" description="Helical" evidence="1">
    <location>
        <begin position="44"/>
        <end position="62"/>
    </location>
</feature>
<keyword evidence="1" id="KW-0472">Membrane</keyword>
<protein>
    <submittedName>
        <fullName evidence="2">Uncharacterized protein</fullName>
    </submittedName>
</protein>
<dbReference type="VEuPathDB" id="FungiDB:PC9H_011740"/>
<organism evidence="2 3">
    <name type="scientific">Pleurotus ostreatus</name>
    <name type="common">Oyster mushroom</name>
    <name type="synonym">White-rot fungus</name>
    <dbReference type="NCBI Taxonomy" id="5322"/>
    <lineage>
        <taxon>Eukaryota</taxon>
        <taxon>Fungi</taxon>
        <taxon>Dikarya</taxon>
        <taxon>Basidiomycota</taxon>
        <taxon>Agaricomycotina</taxon>
        <taxon>Agaricomycetes</taxon>
        <taxon>Agaricomycetidae</taxon>
        <taxon>Agaricales</taxon>
        <taxon>Pleurotineae</taxon>
        <taxon>Pleurotaceae</taxon>
        <taxon>Pleurotus</taxon>
    </lineage>
</organism>
<evidence type="ECO:0000313" key="3">
    <source>
        <dbReference type="Proteomes" id="UP000623687"/>
    </source>
</evidence>
<evidence type="ECO:0000256" key="1">
    <source>
        <dbReference type="SAM" id="Phobius"/>
    </source>
</evidence>
<dbReference type="AlphaFoldDB" id="A0A8H6ZJE9"/>
<evidence type="ECO:0000313" key="2">
    <source>
        <dbReference type="EMBL" id="KAF7421219.1"/>
    </source>
</evidence>
<name>A0A8H6ZJE9_PLEOS</name>
<gene>
    <name evidence="2" type="ORF">PC9H_011740</name>
</gene>
<accession>A0A8H6ZJE9</accession>
<proteinExistence type="predicted"/>
<dbReference type="EMBL" id="JACETU010000009">
    <property type="protein sequence ID" value="KAF7421219.1"/>
    <property type="molecule type" value="Genomic_DNA"/>
</dbReference>
<comment type="caution">
    <text evidence="2">The sequence shown here is derived from an EMBL/GenBank/DDBJ whole genome shotgun (WGS) entry which is preliminary data.</text>
</comment>
<dbReference type="Proteomes" id="UP000623687">
    <property type="component" value="Unassembled WGS sequence"/>
</dbReference>
<dbReference type="RefSeq" id="XP_036627077.1">
    <property type="nucleotide sequence ID" value="XM_036781222.1"/>
</dbReference>